<sequence>MQCCQVYSTLRRKASKEAMKQQGFEKISIDEVQKMQWEALEGHMATWIKVVNHCNDQACFAERLFKGLDIYETPTELISAFDDSLYSKECADALRSDISADECADWEKQVVCIFYDLENSIGSDVAGESSPNRPRFIP</sequence>
<dbReference type="InterPro" id="IPR004140">
    <property type="entry name" value="Exo70"/>
</dbReference>
<gene>
    <name evidence="1" type="ORF">Nepgr_033919</name>
</gene>
<dbReference type="GO" id="GO:0006887">
    <property type="term" value="P:exocytosis"/>
    <property type="evidence" value="ECO:0007669"/>
    <property type="project" value="InterPro"/>
</dbReference>
<dbReference type="PANTHER" id="PTHR12542">
    <property type="entry name" value="EXOCYST COMPLEX PROTEIN EXO70"/>
    <property type="match status" value="1"/>
</dbReference>
<dbReference type="SUPFAM" id="SSF74788">
    <property type="entry name" value="Cullin repeat-like"/>
    <property type="match status" value="1"/>
</dbReference>
<evidence type="ECO:0000313" key="2">
    <source>
        <dbReference type="Proteomes" id="UP001279734"/>
    </source>
</evidence>
<dbReference type="Gene3D" id="1.20.1280.170">
    <property type="entry name" value="Exocyst complex component Exo70"/>
    <property type="match status" value="1"/>
</dbReference>
<accession>A0AAD3TLA0</accession>
<evidence type="ECO:0000313" key="1">
    <source>
        <dbReference type="EMBL" id="GMH32075.1"/>
    </source>
</evidence>
<proteinExistence type="predicted"/>
<reference evidence="1" key="1">
    <citation type="submission" date="2023-05" db="EMBL/GenBank/DDBJ databases">
        <title>Nepenthes gracilis genome sequencing.</title>
        <authorList>
            <person name="Fukushima K."/>
        </authorList>
    </citation>
    <scope>NUCLEOTIDE SEQUENCE</scope>
    <source>
        <strain evidence="1">SING2019-196</strain>
    </source>
</reference>
<dbReference type="InterPro" id="IPR016159">
    <property type="entry name" value="Cullin_repeat-like_dom_sf"/>
</dbReference>
<dbReference type="AlphaFoldDB" id="A0AAD3TLA0"/>
<name>A0AAD3TLA0_NEPGR</name>
<protein>
    <submittedName>
        <fullName evidence="1">Uncharacterized protein</fullName>
    </submittedName>
</protein>
<organism evidence="1 2">
    <name type="scientific">Nepenthes gracilis</name>
    <name type="common">Slender pitcher plant</name>
    <dbReference type="NCBI Taxonomy" id="150966"/>
    <lineage>
        <taxon>Eukaryota</taxon>
        <taxon>Viridiplantae</taxon>
        <taxon>Streptophyta</taxon>
        <taxon>Embryophyta</taxon>
        <taxon>Tracheophyta</taxon>
        <taxon>Spermatophyta</taxon>
        <taxon>Magnoliopsida</taxon>
        <taxon>eudicotyledons</taxon>
        <taxon>Gunneridae</taxon>
        <taxon>Pentapetalae</taxon>
        <taxon>Caryophyllales</taxon>
        <taxon>Nepenthaceae</taxon>
        <taxon>Nepenthes</taxon>
    </lineage>
</organism>
<comment type="caution">
    <text evidence="1">The sequence shown here is derived from an EMBL/GenBank/DDBJ whole genome shotgun (WGS) entry which is preliminary data.</text>
</comment>
<dbReference type="Proteomes" id="UP001279734">
    <property type="component" value="Unassembled WGS sequence"/>
</dbReference>
<dbReference type="GO" id="GO:0000145">
    <property type="term" value="C:exocyst"/>
    <property type="evidence" value="ECO:0007669"/>
    <property type="project" value="InterPro"/>
</dbReference>
<dbReference type="EMBL" id="BSYO01000057">
    <property type="protein sequence ID" value="GMH32075.1"/>
    <property type="molecule type" value="Genomic_DNA"/>
</dbReference>
<dbReference type="PANTHER" id="PTHR12542:SF127">
    <property type="entry name" value="EXOCYST COMPLEX COMPONENT EXO70C1"/>
    <property type="match status" value="1"/>
</dbReference>
<keyword evidence="2" id="KW-1185">Reference proteome</keyword>